<keyword evidence="13" id="KW-1185">Reference proteome</keyword>
<dbReference type="Gene3D" id="3.30.70.890">
    <property type="entry name" value="GHMP kinase, C-terminal domain"/>
    <property type="match status" value="1"/>
</dbReference>
<feature type="domain" description="GHMP kinase C-terminal" evidence="11">
    <location>
        <begin position="206"/>
        <end position="278"/>
    </location>
</feature>
<evidence type="ECO:0000313" key="12">
    <source>
        <dbReference type="EMBL" id="MBE1612039.1"/>
    </source>
</evidence>
<evidence type="ECO:0000256" key="4">
    <source>
        <dbReference type="ARBA" id="ARBA00022679"/>
    </source>
</evidence>
<evidence type="ECO:0000259" key="11">
    <source>
        <dbReference type="Pfam" id="PF08544"/>
    </source>
</evidence>
<dbReference type="EMBL" id="JADBEM010000001">
    <property type="protein sequence ID" value="MBE1612039.1"/>
    <property type="molecule type" value="Genomic_DNA"/>
</dbReference>
<evidence type="ECO:0000313" key="13">
    <source>
        <dbReference type="Proteomes" id="UP000638648"/>
    </source>
</evidence>
<reference evidence="12" key="1">
    <citation type="submission" date="2020-10" db="EMBL/GenBank/DDBJ databases">
        <title>Sequencing the genomes of 1000 actinobacteria strains.</title>
        <authorList>
            <person name="Klenk H.-P."/>
        </authorList>
    </citation>
    <scope>NUCLEOTIDE SEQUENCE</scope>
    <source>
        <strain evidence="12">DSM 45354</strain>
    </source>
</reference>
<protein>
    <recommendedName>
        <fullName evidence="3 9">4-diphosphocytidyl-2-C-methyl-D-erythritol kinase</fullName>
        <shortName evidence="9">CMK</shortName>
        <ecNumber evidence="2 9">2.7.1.148</ecNumber>
    </recommendedName>
    <alternativeName>
        <fullName evidence="8 9">4-(cytidine-5'-diphospho)-2-C-methyl-D-erythritol kinase</fullName>
    </alternativeName>
</protein>
<dbReference type="InterPro" id="IPR014721">
    <property type="entry name" value="Ribsml_uS5_D2-typ_fold_subgr"/>
</dbReference>
<keyword evidence="9" id="KW-0414">Isoprene biosynthesis</keyword>
<keyword evidence="4 9" id="KW-0808">Transferase</keyword>
<dbReference type="PANTHER" id="PTHR43527:SF2">
    <property type="entry name" value="4-DIPHOSPHOCYTIDYL-2-C-METHYL-D-ERYTHRITOL KINASE, CHLOROPLASTIC"/>
    <property type="match status" value="1"/>
</dbReference>
<dbReference type="RefSeq" id="WP_192755157.1">
    <property type="nucleotide sequence ID" value="NZ_BAABJL010000222.1"/>
</dbReference>
<gene>
    <name evidence="9" type="primary">ispE</name>
    <name evidence="12" type="ORF">HEB94_008887</name>
</gene>
<evidence type="ECO:0000256" key="1">
    <source>
        <dbReference type="ARBA" id="ARBA00009684"/>
    </source>
</evidence>
<dbReference type="GO" id="GO:0050515">
    <property type="term" value="F:4-(cytidine 5'-diphospho)-2-C-methyl-D-erythritol kinase activity"/>
    <property type="evidence" value="ECO:0007669"/>
    <property type="project" value="UniProtKB-UniRule"/>
</dbReference>
<dbReference type="NCBIfam" id="TIGR00154">
    <property type="entry name" value="ispE"/>
    <property type="match status" value="1"/>
</dbReference>
<evidence type="ECO:0000256" key="2">
    <source>
        <dbReference type="ARBA" id="ARBA00012052"/>
    </source>
</evidence>
<dbReference type="SUPFAM" id="SSF54211">
    <property type="entry name" value="Ribosomal protein S5 domain 2-like"/>
    <property type="match status" value="1"/>
</dbReference>
<dbReference type="GO" id="GO:0005524">
    <property type="term" value="F:ATP binding"/>
    <property type="evidence" value="ECO:0007669"/>
    <property type="project" value="UniProtKB-UniRule"/>
</dbReference>
<dbReference type="InterPro" id="IPR006204">
    <property type="entry name" value="GHMP_kinase_N_dom"/>
</dbReference>
<comment type="catalytic activity">
    <reaction evidence="9">
        <text>4-CDP-2-C-methyl-D-erythritol + ATP = 4-CDP-2-C-methyl-D-erythritol 2-phosphate + ADP + H(+)</text>
        <dbReference type="Rhea" id="RHEA:18437"/>
        <dbReference type="ChEBI" id="CHEBI:15378"/>
        <dbReference type="ChEBI" id="CHEBI:30616"/>
        <dbReference type="ChEBI" id="CHEBI:57823"/>
        <dbReference type="ChEBI" id="CHEBI:57919"/>
        <dbReference type="ChEBI" id="CHEBI:456216"/>
        <dbReference type="EC" id="2.7.1.148"/>
    </reaction>
</comment>
<dbReference type="GO" id="GO:0016114">
    <property type="term" value="P:terpenoid biosynthetic process"/>
    <property type="evidence" value="ECO:0007669"/>
    <property type="project" value="UniProtKB-UniRule"/>
</dbReference>
<dbReference type="NCBIfam" id="NF002870">
    <property type="entry name" value="PRK03188.1"/>
    <property type="match status" value="1"/>
</dbReference>
<evidence type="ECO:0000259" key="10">
    <source>
        <dbReference type="Pfam" id="PF00288"/>
    </source>
</evidence>
<proteinExistence type="inferred from homology"/>
<evidence type="ECO:0000256" key="6">
    <source>
        <dbReference type="ARBA" id="ARBA00022777"/>
    </source>
</evidence>
<dbReference type="InterPro" id="IPR013750">
    <property type="entry name" value="GHMP_kinase_C_dom"/>
</dbReference>
<dbReference type="Pfam" id="PF00288">
    <property type="entry name" value="GHMP_kinases_N"/>
    <property type="match status" value="1"/>
</dbReference>
<keyword evidence="6 9" id="KW-0418">Kinase</keyword>
<accession>A0A927N4N8</accession>
<evidence type="ECO:0000256" key="3">
    <source>
        <dbReference type="ARBA" id="ARBA00017473"/>
    </source>
</evidence>
<dbReference type="PIRSF" id="PIRSF010376">
    <property type="entry name" value="IspE"/>
    <property type="match status" value="1"/>
</dbReference>
<dbReference type="InterPro" id="IPR004424">
    <property type="entry name" value="IspE"/>
</dbReference>
<dbReference type="InterPro" id="IPR036554">
    <property type="entry name" value="GHMP_kinase_C_sf"/>
</dbReference>
<feature type="binding site" evidence="9">
    <location>
        <begin position="98"/>
        <end position="108"/>
    </location>
    <ligand>
        <name>ATP</name>
        <dbReference type="ChEBI" id="CHEBI:30616"/>
    </ligand>
</feature>
<organism evidence="12 13">
    <name type="scientific">Actinopolymorpha pittospori</name>
    <dbReference type="NCBI Taxonomy" id="648752"/>
    <lineage>
        <taxon>Bacteria</taxon>
        <taxon>Bacillati</taxon>
        <taxon>Actinomycetota</taxon>
        <taxon>Actinomycetes</taxon>
        <taxon>Propionibacteriales</taxon>
        <taxon>Actinopolymorphaceae</taxon>
        <taxon>Actinopolymorpha</taxon>
    </lineage>
</organism>
<feature type="domain" description="GHMP kinase N-terminal" evidence="10">
    <location>
        <begin position="70"/>
        <end position="148"/>
    </location>
</feature>
<dbReference type="AlphaFoldDB" id="A0A927N4N8"/>
<evidence type="ECO:0000256" key="7">
    <source>
        <dbReference type="ARBA" id="ARBA00022840"/>
    </source>
</evidence>
<evidence type="ECO:0000256" key="8">
    <source>
        <dbReference type="ARBA" id="ARBA00032554"/>
    </source>
</evidence>
<dbReference type="HAMAP" id="MF_00061">
    <property type="entry name" value="IspE"/>
    <property type="match status" value="1"/>
</dbReference>
<dbReference type="GO" id="GO:0019288">
    <property type="term" value="P:isopentenyl diphosphate biosynthetic process, methylerythritol 4-phosphate pathway"/>
    <property type="evidence" value="ECO:0007669"/>
    <property type="project" value="UniProtKB-UniRule"/>
</dbReference>
<evidence type="ECO:0000256" key="9">
    <source>
        <dbReference type="HAMAP-Rule" id="MF_00061"/>
    </source>
</evidence>
<keyword evidence="7 9" id="KW-0067">ATP-binding</keyword>
<feature type="active site" evidence="9">
    <location>
        <position position="11"/>
    </location>
</feature>
<sequence length="302" mass="30715">MSDVVVRTPAKVNLALMVGPLRTDGFHELASVYQAVSLYDEVRATLVPDGQITVRVTGQQAGKVPLDNGNLAYRAAALLAEQAGVETGVRLDIVKGIPVAGGMAGGSSDAAAALVACDALWGTKLDRSALLDLAARLGSDVPFCLLGGTAVGSGHGEIVAPALARGAFEWVFALDREGMSTPAVFAHLDRLRGAAAVLPPRIPEALMAALRTGSATDLGRALANDLQPAALRLRPRLAQVLDAGREYGALGAVVSGSGPTCAFLARGHGHAVDLSARLAGTGLCPSVRIATGPVPGARVVEG</sequence>
<dbReference type="Pfam" id="PF08544">
    <property type="entry name" value="GHMP_kinases_C"/>
    <property type="match status" value="1"/>
</dbReference>
<feature type="active site" evidence="9">
    <location>
        <position position="140"/>
    </location>
</feature>
<dbReference type="EC" id="2.7.1.148" evidence="2 9"/>
<dbReference type="Proteomes" id="UP000638648">
    <property type="component" value="Unassembled WGS sequence"/>
</dbReference>
<comment type="pathway">
    <text evidence="9">Isoprenoid biosynthesis; isopentenyl diphosphate biosynthesis via DXP pathway; isopentenyl diphosphate from 1-deoxy-D-xylulose 5-phosphate: step 3/6.</text>
</comment>
<name>A0A927N4N8_9ACTN</name>
<dbReference type="InterPro" id="IPR020568">
    <property type="entry name" value="Ribosomal_Su5_D2-typ_SF"/>
</dbReference>
<dbReference type="SUPFAM" id="SSF55060">
    <property type="entry name" value="GHMP Kinase, C-terminal domain"/>
    <property type="match status" value="1"/>
</dbReference>
<dbReference type="Gene3D" id="3.30.230.10">
    <property type="match status" value="1"/>
</dbReference>
<evidence type="ECO:0000256" key="5">
    <source>
        <dbReference type="ARBA" id="ARBA00022741"/>
    </source>
</evidence>
<keyword evidence="5 9" id="KW-0547">Nucleotide-binding</keyword>
<comment type="function">
    <text evidence="9">Catalyzes the phosphorylation of the position 2 hydroxy group of 4-diphosphocytidyl-2C-methyl-D-erythritol.</text>
</comment>
<comment type="similarity">
    <text evidence="1 9">Belongs to the GHMP kinase family. IspE subfamily.</text>
</comment>
<dbReference type="PANTHER" id="PTHR43527">
    <property type="entry name" value="4-DIPHOSPHOCYTIDYL-2-C-METHYL-D-ERYTHRITOL KINASE, CHLOROPLASTIC"/>
    <property type="match status" value="1"/>
</dbReference>
<comment type="caution">
    <text evidence="12">The sequence shown here is derived from an EMBL/GenBank/DDBJ whole genome shotgun (WGS) entry which is preliminary data.</text>
</comment>